<dbReference type="Proteomes" id="UP000240538">
    <property type="component" value="Segment"/>
</dbReference>
<evidence type="ECO:0000313" key="2">
    <source>
        <dbReference type="Proteomes" id="UP000240538"/>
    </source>
</evidence>
<reference evidence="1 2" key="1">
    <citation type="submission" date="2017-12" db="EMBL/GenBank/DDBJ databases">
        <title>Complete genome sequence and characterization of bacteriophage phiP4-3 infecting Proteus pennea.</title>
        <authorList>
            <person name="He Y."/>
            <person name="Yang H."/>
        </authorList>
    </citation>
    <scope>NUCLEOTIDE SEQUENCE [LARGE SCALE GENOMIC DNA]</scope>
</reference>
<proteinExistence type="predicted"/>
<sequence length="100" mass="11486">MAEFKNYFSPGIIACVLTLCIGFSSAYASDDKYFNVYAEGAMSVYSKLKEPSKEESEQFYAFIRTKWEETNCQNNKCSEDGKTAAQEYVYNLKKELVHDE</sequence>
<dbReference type="Pfam" id="PF24205">
    <property type="entry name" value="Antiholin"/>
    <property type="match status" value="1"/>
</dbReference>
<dbReference type="EMBL" id="MG696114">
    <property type="protein sequence ID" value="AUM58537.1"/>
    <property type="molecule type" value="Genomic_DNA"/>
</dbReference>
<evidence type="ECO:0000313" key="1">
    <source>
        <dbReference type="EMBL" id="AUM58537.1"/>
    </source>
</evidence>
<name>A0A2I6PFQ0_9CAUD</name>
<protein>
    <submittedName>
        <fullName evidence="1">Lysis inhibition regulator</fullName>
    </submittedName>
</protein>
<dbReference type="InterPro" id="IPR034696">
    <property type="entry name" value="RI_T4"/>
</dbReference>
<keyword evidence="2" id="KW-1185">Reference proteome</keyword>
<organism evidence="1 2">
    <name type="scientific">Proteus phage phiP4-3</name>
    <dbReference type="NCBI Taxonomy" id="2065203"/>
    <lineage>
        <taxon>Viruses</taxon>
        <taxon>Duplodnaviria</taxon>
        <taxon>Heunggongvirae</taxon>
        <taxon>Uroviricota</taxon>
        <taxon>Caudoviricetes</taxon>
        <taxon>Pantevenvirales</taxon>
        <taxon>Straboviridae</taxon>
        <taxon>Bragavirus</taxon>
        <taxon>Bragavirus p43</taxon>
    </lineage>
</organism>
<gene>
    <name evidence="1" type="ORF">phiP43_179</name>
</gene>
<accession>A0A2I6PFQ0</accession>